<dbReference type="EMBL" id="CAVMJV010000080">
    <property type="protein sequence ID" value="CAK5090032.1"/>
    <property type="molecule type" value="Genomic_DNA"/>
</dbReference>
<evidence type="ECO:0000313" key="1">
    <source>
        <dbReference type="EMBL" id="CAK5090032.1"/>
    </source>
</evidence>
<organism evidence="1 2">
    <name type="scientific">Meloidogyne enterolobii</name>
    <name type="common">Root-knot nematode worm</name>
    <name type="synonym">Meloidogyne mayaguensis</name>
    <dbReference type="NCBI Taxonomy" id="390850"/>
    <lineage>
        <taxon>Eukaryota</taxon>
        <taxon>Metazoa</taxon>
        <taxon>Ecdysozoa</taxon>
        <taxon>Nematoda</taxon>
        <taxon>Chromadorea</taxon>
        <taxon>Rhabditida</taxon>
        <taxon>Tylenchina</taxon>
        <taxon>Tylenchomorpha</taxon>
        <taxon>Tylenchoidea</taxon>
        <taxon>Meloidogynidae</taxon>
        <taxon>Meloidogyninae</taxon>
        <taxon>Meloidogyne</taxon>
    </lineage>
</organism>
<keyword evidence="2" id="KW-1185">Reference proteome</keyword>
<accession>A0ACB1AES6</accession>
<gene>
    <name evidence="1" type="ORF">MENTE1834_LOCUS37795</name>
</gene>
<sequence length="233" mass="26369">MELKKRKKSVPIELLREIVCFLPLDVEFADKRISFIFDLFILKIHHRSVVSIRKIRNSFIQGLEHGIELLELLQEDVFGMDATNIQDLSAIIVTGWGGFFSFLVLILTIYFVVATFCALKIVPFSSEFSDLFDQLNAAWTTNFFHHTHNGVGEDALAGLRTSANNLITQLTDLLTNIRDVGVDILNLVNPQALQSVLDEVSAMSNLLQHFINEDEEDENVEEEEEGENVDGED</sequence>
<proteinExistence type="predicted"/>
<protein>
    <submittedName>
        <fullName evidence="1">Uncharacterized protein</fullName>
    </submittedName>
</protein>
<name>A0ACB1AES6_MELEN</name>
<dbReference type="Proteomes" id="UP001497535">
    <property type="component" value="Unassembled WGS sequence"/>
</dbReference>
<comment type="caution">
    <text evidence="1">The sequence shown here is derived from an EMBL/GenBank/DDBJ whole genome shotgun (WGS) entry which is preliminary data.</text>
</comment>
<reference evidence="1" key="1">
    <citation type="submission" date="2023-11" db="EMBL/GenBank/DDBJ databases">
        <authorList>
            <person name="Poullet M."/>
        </authorList>
    </citation>
    <scope>NUCLEOTIDE SEQUENCE</scope>
    <source>
        <strain evidence="1">E1834</strain>
    </source>
</reference>
<evidence type="ECO:0000313" key="2">
    <source>
        <dbReference type="Proteomes" id="UP001497535"/>
    </source>
</evidence>